<dbReference type="InterPro" id="IPR037914">
    <property type="entry name" value="SpoVT-AbrB_sf"/>
</dbReference>
<accession>A0A1G1V7B4</accession>
<dbReference type="Pfam" id="PF04014">
    <property type="entry name" value="MazE_antitoxin"/>
    <property type="match status" value="1"/>
</dbReference>
<dbReference type="STRING" id="1797517.A3F61_03605"/>
<dbReference type="SMART" id="SM00966">
    <property type="entry name" value="SpoVT_AbrB"/>
    <property type="match status" value="1"/>
</dbReference>
<comment type="caution">
    <text evidence="2">The sequence shown here is derived from an EMBL/GenBank/DDBJ whole genome shotgun (WGS) entry which is preliminary data.</text>
</comment>
<proteinExistence type="predicted"/>
<protein>
    <recommendedName>
        <fullName evidence="1">SpoVT-AbrB domain-containing protein</fullName>
    </recommendedName>
</protein>
<dbReference type="AlphaFoldDB" id="A0A1G1V7B4"/>
<sequence>MYAQKLYKNGNSVAVTIPKPILREWDFRDGSKVEISSTSIGVVIRKPTKHSSKPRPDFFALLEKVNDHYGEALKEIAKK</sequence>
<dbReference type="SUPFAM" id="SSF89447">
    <property type="entry name" value="AbrB/MazE/MraZ-like"/>
    <property type="match status" value="1"/>
</dbReference>
<evidence type="ECO:0000313" key="3">
    <source>
        <dbReference type="Proteomes" id="UP000178272"/>
    </source>
</evidence>
<evidence type="ECO:0000259" key="1">
    <source>
        <dbReference type="SMART" id="SM00966"/>
    </source>
</evidence>
<organism evidence="2 3">
    <name type="scientific">Candidatus Blackburnbacteria bacterium RIFCSPHIGHO2_12_FULL_41_13b</name>
    <dbReference type="NCBI Taxonomy" id="1797517"/>
    <lineage>
        <taxon>Bacteria</taxon>
        <taxon>Candidatus Blackburniibacteriota</taxon>
    </lineage>
</organism>
<dbReference type="InterPro" id="IPR007159">
    <property type="entry name" value="SpoVT-AbrB_dom"/>
</dbReference>
<feature type="domain" description="SpoVT-AbrB" evidence="1">
    <location>
        <begin position="7"/>
        <end position="52"/>
    </location>
</feature>
<dbReference type="Gene3D" id="2.10.260.10">
    <property type="match status" value="1"/>
</dbReference>
<name>A0A1G1V7B4_9BACT</name>
<dbReference type="EMBL" id="MHCA01000041">
    <property type="protein sequence ID" value="OGY11266.1"/>
    <property type="molecule type" value="Genomic_DNA"/>
</dbReference>
<evidence type="ECO:0000313" key="2">
    <source>
        <dbReference type="EMBL" id="OGY11266.1"/>
    </source>
</evidence>
<dbReference type="GO" id="GO:0003677">
    <property type="term" value="F:DNA binding"/>
    <property type="evidence" value="ECO:0007669"/>
    <property type="project" value="InterPro"/>
</dbReference>
<dbReference type="Proteomes" id="UP000178272">
    <property type="component" value="Unassembled WGS sequence"/>
</dbReference>
<gene>
    <name evidence="2" type="ORF">A3F61_03605</name>
</gene>
<reference evidence="2 3" key="1">
    <citation type="journal article" date="2016" name="Nat. Commun.">
        <title>Thousands of microbial genomes shed light on interconnected biogeochemical processes in an aquifer system.</title>
        <authorList>
            <person name="Anantharaman K."/>
            <person name="Brown C.T."/>
            <person name="Hug L.A."/>
            <person name="Sharon I."/>
            <person name="Castelle C.J."/>
            <person name="Probst A.J."/>
            <person name="Thomas B.C."/>
            <person name="Singh A."/>
            <person name="Wilkins M.J."/>
            <person name="Karaoz U."/>
            <person name="Brodie E.L."/>
            <person name="Williams K.H."/>
            <person name="Hubbard S.S."/>
            <person name="Banfield J.F."/>
        </authorList>
    </citation>
    <scope>NUCLEOTIDE SEQUENCE [LARGE SCALE GENOMIC DNA]</scope>
</reference>